<proteinExistence type="predicted"/>
<sequence>MERIQEVWPVPDLQKRPDAMEAATAGAAVPMRILDSSREEEARRRPTPDGEKNNKRPVERQAQQRMAPRRHEDQAPPTSGTHALMNGGHQQLDPKEGPRQGGSRIHQETLLQELAKKRTMRRRETHSTWCNRGCDNV</sequence>
<feature type="compositionally biased region" description="Basic and acidic residues" evidence="1">
    <location>
        <begin position="35"/>
        <end position="59"/>
    </location>
</feature>
<accession>A0A4V5ZZZ9</accession>
<dbReference type="AlphaFoldDB" id="A0A4V5ZZZ9"/>
<gene>
    <name evidence="2" type="ORF">L596_021580</name>
</gene>
<dbReference type="Proteomes" id="UP000298663">
    <property type="component" value="Unassembled WGS sequence"/>
</dbReference>
<comment type="caution">
    <text evidence="2">The sequence shown here is derived from an EMBL/GenBank/DDBJ whole genome shotgun (WGS) entry which is preliminary data.</text>
</comment>
<name>A0A4V5ZZZ9_STECR</name>
<feature type="region of interest" description="Disordered" evidence="1">
    <location>
        <begin position="1"/>
        <end position="137"/>
    </location>
</feature>
<organism evidence="2 3">
    <name type="scientific">Steinernema carpocapsae</name>
    <name type="common">Entomopathogenic nematode</name>
    <dbReference type="NCBI Taxonomy" id="34508"/>
    <lineage>
        <taxon>Eukaryota</taxon>
        <taxon>Metazoa</taxon>
        <taxon>Ecdysozoa</taxon>
        <taxon>Nematoda</taxon>
        <taxon>Chromadorea</taxon>
        <taxon>Rhabditida</taxon>
        <taxon>Tylenchina</taxon>
        <taxon>Panagrolaimomorpha</taxon>
        <taxon>Strongyloidoidea</taxon>
        <taxon>Steinernematidae</taxon>
        <taxon>Steinernema</taxon>
    </lineage>
</organism>
<protein>
    <submittedName>
        <fullName evidence="2">Uncharacterized protein</fullName>
    </submittedName>
</protein>
<dbReference type="EMBL" id="AZBU02000007">
    <property type="protein sequence ID" value="TKR69415.1"/>
    <property type="molecule type" value="Genomic_DNA"/>
</dbReference>
<keyword evidence="3" id="KW-1185">Reference proteome</keyword>
<reference evidence="2 3" key="1">
    <citation type="journal article" date="2015" name="Genome Biol.">
        <title>Comparative genomics of Steinernema reveals deeply conserved gene regulatory networks.</title>
        <authorList>
            <person name="Dillman A.R."/>
            <person name="Macchietto M."/>
            <person name="Porter C.F."/>
            <person name="Rogers A."/>
            <person name="Williams B."/>
            <person name="Antoshechkin I."/>
            <person name="Lee M.M."/>
            <person name="Goodwin Z."/>
            <person name="Lu X."/>
            <person name="Lewis E.E."/>
            <person name="Goodrich-Blair H."/>
            <person name="Stock S.P."/>
            <person name="Adams B.J."/>
            <person name="Sternberg P.W."/>
            <person name="Mortazavi A."/>
        </authorList>
    </citation>
    <scope>NUCLEOTIDE SEQUENCE [LARGE SCALE GENOMIC DNA]</scope>
    <source>
        <strain evidence="2 3">ALL</strain>
    </source>
</reference>
<evidence type="ECO:0000313" key="2">
    <source>
        <dbReference type="EMBL" id="TKR69415.1"/>
    </source>
</evidence>
<evidence type="ECO:0000256" key="1">
    <source>
        <dbReference type="SAM" id="MobiDB-lite"/>
    </source>
</evidence>
<evidence type="ECO:0000313" key="3">
    <source>
        <dbReference type="Proteomes" id="UP000298663"/>
    </source>
</evidence>
<reference evidence="2 3" key="2">
    <citation type="journal article" date="2019" name="G3 (Bethesda)">
        <title>Hybrid Assembly of the Genome of the Entomopathogenic Nematode Steinernema carpocapsae Identifies the X-Chromosome.</title>
        <authorList>
            <person name="Serra L."/>
            <person name="Macchietto M."/>
            <person name="Macias-Munoz A."/>
            <person name="McGill C.J."/>
            <person name="Rodriguez I.M."/>
            <person name="Rodriguez B."/>
            <person name="Murad R."/>
            <person name="Mortazavi A."/>
        </authorList>
    </citation>
    <scope>NUCLEOTIDE SEQUENCE [LARGE SCALE GENOMIC DNA]</scope>
    <source>
        <strain evidence="2 3">ALL</strain>
    </source>
</reference>